<reference evidence="2" key="2">
    <citation type="submission" date="2022-03" db="EMBL/GenBank/DDBJ databases">
        <title>Draft title - Genomic analysis of global carrot germplasm unveils the trajectory of domestication and the origin of high carotenoid orange carrot.</title>
        <authorList>
            <person name="Iorizzo M."/>
            <person name="Ellison S."/>
            <person name="Senalik D."/>
            <person name="Macko-Podgorni A."/>
            <person name="Grzebelus D."/>
            <person name="Bostan H."/>
            <person name="Rolling W."/>
            <person name="Curaba J."/>
            <person name="Simon P."/>
        </authorList>
    </citation>
    <scope>NUCLEOTIDE SEQUENCE</scope>
    <source>
        <tissue evidence="2">Leaf</tissue>
    </source>
</reference>
<dbReference type="PANTHER" id="PTHR33670">
    <property type="entry name" value="SPLICING FACTOR, PROLINE- AND GLUTAMINE-RICH-LIKE"/>
    <property type="match status" value="1"/>
</dbReference>
<feature type="region of interest" description="Disordered" evidence="1">
    <location>
        <begin position="18"/>
        <end position="73"/>
    </location>
</feature>
<name>A0A165X064_DAUCS</name>
<dbReference type="Gramene" id="KZM97809">
    <property type="protein sequence ID" value="KZM97809"/>
    <property type="gene ID" value="DCAR_014829"/>
</dbReference>
<proteinExistence type="predicted"/>
<evidence type="ECO:0000313" key="3">
    <source>
        <dbReference type="Proteomes" id="UP000077755"/>
    </source>
</evidence>
<dbReference type="OMA" id="ITIAHFY"/>
<protein>
    <submittedName>
        <fullName evidence="2">Uncharacterized protein</fullName>
    </submittedName>
</protein>
<accession>A0A165X064</accession>
<feature type="compositionally biased region" description="Polar residues" evidence="1">
    <location>
        <begin position="48"/>
        <end position="58"/>
    </location>
</feature>
<keyword evidence="3" id="KW-1185">Reference proteome</keyword>
<evidence type="ECO:0000313" key="2">
    <source>
        <dbReference type="EMBL" id="WOG96676.1"/>
    </source>
</evidence>
<dbReference type="EMBL" id="CP093346">
    <property type="protein sequence ID" value="WOG96676.1"/>
    <property type="molecule type" value="Genomic_DNA"/>
</dbReference>
<feature type="compositionally biased region" description="Polar residues" evidence="1">
    <location>
        <begin position="18"/>
        <end position="29"/>
    </location>
</feature>
<gene>
    <name evidence="2" type="ORF">DCAR_0416012</name>
</gene>
<evidence type="ECO:0000256" key="1">
    <source>
        <dbReference type="SAM" id="MobiDB-lite"/>
    </source>
</evidence>
<organism evidence="2 3">
    <name type="scientific">Daucus carota subsp. sativus</name>
    <name type="common">Carrot</name>
    <dbReference type="NCBI Taxonomy" id="79200"/>
    <lineage>
        <taxon>Eukaryota</taxon>
        <taxon>Viridiplantae</taxon>
        <taxon>Streptophyta</taxon>
        <taxon>Embryophyta</taxon>
        <taxon>Tracheophyta</taxon>
        <taxon>Spermatophyta</taxon>
        <taxon>Magnoliopsida</taxon>
        <taxon>eudicotyledons</taxon>
        <taxon>Gunneridae</taxon>
        <taxon>Pentapetalae</taxon>
        <taxon>asterids</taxon>
        <taxon>campanulids</taxon>
        <taxon>Apiales</taxon>
        <taxon>Apiaceae</taxon>
        <taxon>Apioideae</taxon>
        <taxon>Scandiceae</taxon>
        <taxon>Daucinae</taxon>
        <taxon>Daucus</taxon>
        <taxon>Daucus sect. Daucus</taxon>
    </lineage>
</organism>
<dbReference type="PANTHER" id="PTHR33670:SF15">
    <property type="entry name" value="OS02G0797600 PROTEIN"/>
    <property type="match status" value="1"/>
</dbReference>
<reference evidence="2" key="1">
    <citation type="journal article" date="2016" name="Nat. Genet.">
        <title>A high-quality carrot genome assembly provides new insights into carotenoid accumulation and asterid genome evolution.</title>
        <authorList>
            <person name="Iorizzo M."/>
            <person name="Ellison S."/>
            <person name="Senalik D."/>
            <person name="Zeng P."/>
            <person name="Satapoomin P."/>
            <person name="Huang J."/>
            <person name="Bowman M."/>
            <person name="Iovene M."/>
            <person name="Sanseverino W."/>
            <person name="Cavagnaro P."/>
            <person name="Yildiz M."/>
            <person name="Macko-Podgorni A."/>
            <person name="Moranska E."/>
            <person name="Grzebelus E."/>
            <person name="Grzebelus D."/>
            <person name="Ashrafi H."/>
            <person name="Zheng Z."/>
            <person name="Cheng S."/>
            <person name="Spooner D."/>
            <person name="Van Deynze A."/>
            <person name="Simon P."/>
        </authorList>
    </citation>
    <scope>NUCLEOTIDE SEQUENCE</scope>
    <source>
        <tissue evidence="2">Leaf</tissue>
    </source>
</reference>
<dbReference type="Proteomes" id="UP000077755">
    <property type="component" value="Chromosome 4"/>
</dbReference>
<dbReference type="AlphaFoldDB" id="A0A165X064"/>
<sequence length="171" mass="18924">MSAPHSLRGHIRHTHFHSQTLISPQSNPHINPKSDPTRSRRRKRSPSVTGSINTAQSRNKSHNRTVDSRSGAKQLVNGQVKILKRGERLDGLKLGLANEDWVLSSTDRLGPDPDTVTKQIRVFNGLYAGSPSVLASPPPSSLPFPAFFAKRNDEATATSDLRRLLRLNHMV</sequence>